<organism evidence="9 10">
    <name type="scientific">Parnassius mnemosyne</name>
    <name type="common">clouded apollo</name>
    <dbReference type="NCBI Taxonomy" id="213953"/>
    <lineage>
        <taxon>Eukaryota</taxon>
        <taxon>Metazoa</taxon>
        <taxon>Ecdysozoa</taxon>
        <taxon>Arthropoda</taxon>
        <taxon>Hexapoda</taxon>
        <taxon>Insecta</taxon>
        <taxon>Pterygota</taxon>
        <taxon>Neoptera</taxon>
        <taxon>Endopterygota</taxon>
        <taxon>Lepidoptera</taxon>
        <taxon>Glossata</taxon>
        <taxon>Ditrysia</taxon>
        <taxon>Papilionoidea</taxon>
        <taxon>Papilionidae</taxon>
        <taxon>Parnassiinae</taxon>
        <taxon>Parnassini</taxon>
        <taxon>Parnassius</taxon>
        <taxon>Driopa</taxon>
    </lineage>
</organism>
<comment type="similarity">
    <text evidence="3">Belongs to the HARBI1 family.</text>
</comment>
<evidence type="ECO:0000256" key="7">
    <source>
        <dbReference type="ARBA" id="ARBA00023242"/>
    </source>
</evidence>
<evidence type="ECO:0000313" key="9">
    <source>
        <dbReference type="EMBL" id="CAK1589292.1"/>
    </source>
</evidence>
<dbReference type="AlphaFoldDB" id="A0AAV1L5H9"/>
<dbReference type="GO" id="GO:0004518">
    <property type="term" value="F:nuclease activity"/>
    <property type="evidence" value="ECO:0007669"/>
    <property type="project" value="UniProtKB-KW"/>
</dbReference>
<dbReference type="GO" id="GO:0046872">
    <property type="term" value="F:metal ion binding"/>
    <property type="evidence" value="ECO:0007669"/>
    <property type="project" value="UniProtKB-KW"/>
</dbReference>
<sequence length="350" mass="40271">MDYSSEDDFDNYIQERINVQRRISTRKVIRDFQNPFDYYSANEFKSRYRFSKDIVLNILLPLINADLLKVTSRGLPVPPIYQLLVALRFYSSGSFQIITGDLIKVSQPTVSRIVKRVSYLFCLKMQRFVKFSSNLETIKEQFYSIGSFPGIIGAIDGTHIPIQNPGGSYAEVFRNRKKYFSINVQIVCGPDLQIYDIVADRPGSVHDNRIFQASTLKRKMEQGIIDGILLGDSGYGCQKYLLTPVLQPETVSEENYNKAHIKTRNTVERTIGVWKRIFPCLSKKLATNLTTTCHIIVATSVLYNICRSHGIVEEIDDIGYTTTTRQNIRNTQAYNREGLLFRRLFITRHF</sequence>
<evidence type="ECO:0000259" key="8">
    <source>
        <dbReference type="Pfam" id="PF13359"/>
    </source>
</evidence>
<keyword evidence="6" id="KW-0378">Hydrolase</keyword>
<gene>
    <name evidence="9" type="ORF">PARMNEM_LOCUS9810</name>
</gene>
<evidence type="ECO:0000313" key="10">
    <source>
        <dbReference type="Proteomes" id="UP001314205"/>
    </source>
</evidence>
<dbReference type="PANTHER" id="PTHR22930:SF289">
    <property type="entry name" value="DDE TNP4 DOMAIN-CONTAINING PROTEIN-RELATED"/>
    <property type="match status" value="1"/>
</dbReference>
<comment type="subcellular location">
    <subcellularLocation>
        <location evidence="2">Nucleus</location>
    </subcellularLocation>
</comment>
<proteinExistence type="inferred from homology"/>
<dbReference type="InterPro" id="IPR027806">
    <property type="entry name" value="HARBI1_dom"/>
</dbReference>
<evidence type="ECO:0000256" key="1">
    <source>
        <dbReference type="ARBA" id="ARBA00001968"/>
    </source>
</evidence>
<dbReference type="Proteomes" id="UP001314205">
    <property type="component" value="Unassembled WGS sequence"/>
</dbReference>
<keyword evidence="4" id="KW-0540">Nuclease</keyword>
<evidence type="ECO:0000256" key="4">
    <source>
        <dbReference type="ARBA" id="ARBA00022722"/>
    </source>
</evidence>
<keyword evidence="5" id="KW-0479">Metal-binding</keyword>
<comment type="cofactor">
    <cofactor evidence="1">
        <name>a divalent metal cation</name>
        <dbReference type="ChEBI" id="CHEBI:60240"/>
    </cofactor>
</comment>
<dbReference type="PANTHER" id="PTHR22930">
    <property type="match status" value="1"/>
</dbReference>
<evidence type="ECO:0000256" key="5">
    <source>
        <dbReference type="ARBA" id="ARBA00022723"/>
    </source>
</evidence>
<evidence type="ECO:0000256" key="3">
    <source>
        <dbReference type="ARBA" id="ARBA00006958"/>
    </source>
</evidence>
<dbReference type="Pfam" id="PF13359">
    <property type="entry name" value="DDE_Tnp_4"/>
    <property type="match status" value="1"/>
</dbReference>
<dbReference type="EMBL" id="CAVLGL010000083">
    <property type="protein sequence ID" value="CAK1589292.1"/>
    <property type="molecule type" value="Genomic_DNA"/>
</dbReference>
<feature type="domain" description="DDE Tnp4" evidence="8">
    <location>
        <begin position="155"/>
        <end position="304"/>
    </location>
</feature>
<reference evidence="9 10" key="1">
    <citation type="submission" date="2023-11" db="EMBL/GenBank/DDBJ databases">
        <authorList>
            <person name="Hedman E."/>
            <person name="Englund M."/>
            <person name="Stromberg M."/>
            <person name="Nyberg Akerstrom W."/>
            <person name="Nylinder S."/>
            <person name="Jareborg N."/>
            <person name="Kallberg Y."/>
            <person name="Kronander E."/>
        </authorList>
    </citation>
    <scope>NUCLEOTIDE SEQUENCE [LARGE SCALE GENOMIC DNA]</scope>
</reference>
<comment type="caution">
    <text evidence="9">The sequence shown here is derived from an EMBL/GenBank/DDBJ whole genome shotgun (WGS) entry which is preliminary data.</text>
</comment>
<name>A0AAV1L5H9_9NEOP</name>
<dbReference type="GO" id="GO:0005634">
    <property type="term" value="C:nucleus"/>
    <property type="evidence" value="ECO:0007669"/>
    <property type="project" value="UniProtKB-SubCell"/>
</dbReference>
<dbReference type="GO" id="GO:0016787">
    <property type="term" value="F:hydrolase activity"/>
    <property type="evidence" value="ECO:0007669"/>
    <property type="project" value="UniProtKB-KW"/>
</dbReference>
<dbReference type="InterPro" id="IPR045249">
    <property type="entry name" value="HARBI1-like"/>
</dbReference>
<evidence type="ECO:0000256" key="6">
    <source>
        <dbReference type="ARBA" id="ARBA00022801"/>
    </source>
</evidence>
<accession>A0AAV1L5H9</accession>
<evidence type="ECO:0000256" key="2">
    <source>
        <dbReference type="ARBA" id="ARBA00004123"/>
    </source>
</evidence>
<keyword evidence="7" id="KW-0539">Nucleus</keyword>
<protein>
    <recommendedName>
        <fullName evidence="8">DDE Tnp4 domain-containing protein</fullName>
    </recommendedName>
</protein>
<keyword evidence="10" id="KW-1185">Reference proteome</keyword>